<evidence type="ECO:0000313" key="3">
    <source>
        <dbReference type="Proteomes" id="UP001158049"/>
    </source>
</evidence>
<feature type="compositionally biased region" description="Low complexity" evidence="1">
    <location>
        <begin position="174"/>
        <end position="185"/>
    </location>
</feature>
<accession>A0ABY1QDM7</accession>
<dbReference type="EMBL" id="FXUL01000013">
    <property type="protein sequence ID" value="SMP67845.1"/>
    <property type="molecule type" value="Genomic_DNA"/>
</dbReference>
<feature type="region of interest" description="Disordered" evidence="1">
    <location>
        <begin position="169"/>
        <end position="190"/>
    </location>
</feature>
<comment type="caution">
    <text evidence="2">The sequence shown here is derived from an EMBL/GenBank/DDBJ whole genome shotgun (WGS) entry which is preliminary data.</text>
</comment>
<name>A0ABY1QDM7_9BURK</name>
<organism evidence="2 3">
    <name type="scientific">Noviherbaspirillum suwonense</name>
    <dbReference type="NCBI Taxonomy" id="1224511"/>
    <lineage>
        <taxon>Bacteria</taxon>
        <taxon>Pseudomonadati</taxon>
        <taxon>Pseudomonadota</taxon>
        <taxon>Betaproteobacteria</taxon>
        <taxon>Burkholderiales</taxon>
        <taxon>Oxalobacteraceae</taxon>
        <taxon>Noviherbaspirillum</taxon>
    </lineage>
</organism>
<dbReference type="RefSeq" id="WP_283443399.1">
    <property type="nucleotide sequence ID" value="NZ_FXUL01000013.1"/>
</dbReference>
<feature type="region of interest" description="Disordered" evidence="1">
    <location>
        <begin position="1"/>
        <end position="57"/>
    </location>
</feature>
<sequence length="769" mass="83275">MPPVPTKPERDRGTPPPSTKPSFAADKSRVPSPPTNSPPASPRRGVPGAVPPLGTPRVTFVAEDTPRAEPEDVVERNILAARAMARKILSKKGGTTRLDDFRSVLSQAAAIAPAARGDVLSDLPKSLYSLPEDAKGACLAELRELAGDMPTEFRKKFLQRLLEHLVSNRDSESDASSSAEPASDATQFQAQHASIESRRLAVNKLMQSRPDDTALQALKKPLAKTASLAADLGVIEAVIVKLDSLDPREQDKVIALFDDAGISWTNLLGALMHSPYMEEIGKLAKNTGLPLSARYLGTLTGDRVAMEKLLLTLGKTALPASLHVHLAGKIGMLRRTASPAPTLARAGRDLLLEIISLSGMSESKHCHLMYAVSEIDADVLLAALVEGDMNEHNDYWIYAHQVMADAIDIGACYALVNDNDDDADLASYAVRARNLMKDDSVKTIVSQAKCAWNAARLRALILGKPDPKEVKRAVFNVINSNLSYTAKLALLKCEIDPVGPSVEAHVKKAQYQAALEHYRKSLNGSPFDNSLAYEVVEDDLKKHAKAYRTLTKKLDPDAIDDIRAKANMAMVAAQHSRLPAMHVAARLCRADIVRVYMETVAGFAGVMNEDEITGFLELSSNGISLFHNAMINGTPDVVTACMSVILASELKPATKLLLLEARRKPDRIGAFYLAMSCGLEDTALEFVQGILTAGQIEDKAKVQLLKCAKRAPYKKVAPDSRTGAVLAQAASTARAEAERNNHDRLAENFGFEVERSPLSFADRQDLQVG</sequence>
<evidence type="ECO:0000313" key="2">
    <source>
        <dbReference type="EMBL" id="SMP67845.1"/>
    </source>
</evidence>
<protein>
    <submittedName>
        <fullName evidence="2">Uncharacterized protein</fullName>
    </submittedName>
</protein>
<keyword evidence="3" id="KW-1185">Reference proteome</keyword>
<gene>
    <name evidence="2" type="ORF">SAMN06295970_11350</name>
</gene>
<evidence type="ECO:0000256" key="1">
    <source>
        <dbReference type="SAM" id="MobiDB-lite"/>
    </source>
</evidence>
<proteinExistence type="predicted"/>
<reference evidence="2 3" key="1">
    <citation type="submission" date="2017-05" db="EMBL/GenBank/DDBJ databases">
        <authorList>
            <person name="Varghese N."/>
            <person name="Submissions S."/>
        </authorList>
    </citation>
    <scope>NUCLEOTIDE SEQUENCE [LARGE SCALE GENOMIC DNA]</scope>
    <source>
        <strain evidence="2 3">DSM 26001</strain>
    </source>
</reference>
<feature type="compositionally biased region" description="Pro residues" evidence="1">
    <location>
        <begin position="31"/>
        <end position="41"/>
    </location>
</feature>
<dbReference type="Proteomes" id="UP001158049">
    <property type="component" value="Unassembled WGS sequence"/>
</dbReference>